<feature type="domain" description="Tyr recombinase" evidence="2">
    <location>
        <begin position="35"/>
        <end position="215"/>
    </location>
</feature>
<dbReference type="Proteomes" id="UP000018291">
    <property type="component" value="Unassembled WGS sequence"/>
</dbReference>
<dbReference type="PANTHER" id="PTHR30349">
    <property type="entry name" value="PHAGE INTEGRASE-RELATED"/>
    <property type="match status" value="1"/>
</dbReference>
<dbReference type="InterPro" id="IPR002104">
    <property type="entry name" value="Integrase_catalytic"/>
</dbReference>
<evidence type="ECO:0000313" key="3">
    <source>
        <dbReference type="EMBL" id="CCM64532.1"/>
    </source>
</evidence>
<gene>
    <name evidence="3" type="ORF">BN381_400050</name>
</gene>
<dbReference type="InterPro" id="IPR050090">
    <property type="entry name" value="Tyrosine_recombinase_XerCD"/>
</dbReference>
<dbReference type="InterPro" id="IPR013762">
    <property type="entry name" value="Integrase-like_cat_sf"/>
</dbReference>
<dbReference type="PANTHER" id="PTHR30349:SF90">
    <property type="entry name" value="TYROSINE RECOMBINASE XERD"/>
    <property type="match status" value="1"/>
</dbReference>
<proteinExistence type="predicted"/>
<sequence length="222" mass="23455">MSDTRSFLRFLFAAGWTSVDLSTAVPGVAGWRGAALPKAVASEMVAALLAGCDRTTVAGRRDYAVLVLLSRLGLRAGEVAGLCLEDIDWDAGEITVTGKGVRVERLPLPADVGEAIVGYLAHGRRPTTDRNVFLRLLAPHGPMTRGAVQGVVGQACERAGIERFGPHRLRHSAATDMLGAGAALAEVGQVLRHRSMSTTAIYAKCDLEALRSLAMVWPGGAR</sequence>
<name>R4Z6G3_9ACTN</name>
<organism evidence="3 4">
    <name type="scientific">Candidatus Neomicrothrix parvicella RN1</name>
    <dbReference type="NCBI Taxonomy" id="1229780"/>
    <lineage>
        <taxon>Bacteria</taxon>
        <taxon>Bacillati</taxon>
        <taxon>Actinomycetota</taxon>
        <taxon>Acidimicrobiia</taxon>
        <taxon>Acidimicrobiales</taxon>
        <taxon>Microthrixaceae</taxon>
        <taxon>Candidatus Neomicrothrix</taxon>
    </lineage>
</organism>
<dbReference type="PROSITE" id="PS51898">
    <property type="entry name" value="TYR_RECOMBINASE"/>
    <property type="match status" value="1"/>
</dbReference>
<dbReference type="EMBL" id="CANL01000035">
    <property type="protein sequence ID" value="CCM64532.1"/>
    <property type="molecule type" value="Genomic_DNA"/>
</dbReference>
<dbReference type="HOGENOM" id="CLU_027562_23_2_11"/>
<comment type="caution">
    <text evidence="3">The sequence shown here is derived from an EMBL/GenBank/DDBJ whole genome shotgun (WGS) entry which is preliminary data.</text>
</comment>
<evidence type="ECO:0000259" key="2">
    <source>
        <dbReference type="PROSITE" id="PS51898"/>
    </source>
</evidence>
<reference evidence="3 4" key="1">
    <citation type="journal article" date="2013" name="ISME J.">
        <title>Metabolic model for the filamentous 'Candidatus Microthrix parvicella' based on genomic and metagenomic analyses.</title>
        <authorList>
            <person name="Jon McIlroy S."/>
            <person name="Kristiansen R."/>
            <person name="Albertsen M."/>
            <person name="Michael Karst S."/>
            <person name="Rossetti S."/>
            <person name="Lund Nielsen J."/>
            <person name="Tandoi V."/>
            <person name="James Seviour R."/>
            <person name="Nielsen P.H."/>
        </authorList>
    </citation>
    <scope>NUCLEOTIDE SEQUENCE [LARGE SCALE GENOMIC DNA]</scope>
    <source>
        <strain evidence="3 4">RN1</strain>
    </source>
</reference>
<dbReference type="AlphaFoldDB" id="R4Z6G3"/>
<dbReference type="STRING" id="1229780.BN381_400050"/>
<dbReference type="Pfam" id="PF00589">
    <property type="entry name" value="Phage_integrase"/>
    <property type="match status" value="1"/>
</dbReference>
<dbReference type="CDD" id="cd01188">
    <property type="entry name" value="INT_RitA_C_like"/>
    <property type="match status" value="1"/>
</dbReference>
<keyword evidence="1" id="KW-0233">DNA recombination</keyword>
<dbReference type="GO" id="GO:0003677">
    <property type="term" value="F:DNA binding"/>
    <property type="evidence" value="ECO:0007669"/>
    <property type="project" value="InterPro"/>
</dbReference>
<accession>R4Z6G3</accession>
<keyword evidence="4" id="KW-1185">Reference proteome</keyword>
<dbReference type="GO" id="GO:0015074">
    <property type="term" value="P:DNA integration"/>
    <property type="evidence" value="ECO:0007669"/>
    <property type="project" value="InterPro"/>
</dbReference>
<dbReference type="InterPro" id="IPR011010">
    <property type="entry name" value="DNA_brk_join_enz"/>
</dbReference>
<dbReference type="GO" id="GO:0006310">
    <property type="term" value="P:DNA recombination"/>
    <property type="evidence" value="ECO:0007669"/>
    <property type="project" value="UniProtKB-KW"/>
</dbReference>
<evidence type="ECO:0000313" key="4">
    <source>
        <dbReference type="Proteomes" id="UP000018291"/>
    </source>
</evidence>
<dbReference type="eggNOG" id="COG4974">
    <property type="taxonomic scope" value="Bacteria"/>
</dbReference>
<evidence type="ECO:0000256" key="1">
    <source>
        <dbReference type="ARBA" id="ARBA00023172"/>
    </source>
</evidence>
<dbReference type="SUPFAM" id="SSF56349">
    <property type="entry name" value="DNA breaking-rejoining enzymes"/>
    <property type="match status" value="1"/>
</dbReference>
<dbReference type="Gene3D" id="1.10.443.10">
    <property type="entry name" value="Intergrase catalytic core"/>
    <property type="match status" value="1"/>
</dbReference>
<protein>
    <submittedName>
        <fullName evidence="3">Integrase family protein</fullName>
    </submittedName>
</protein>